<protein>
    <submittedName>
        <fullName evidence="1">Phosphohistidine phosphatase</fullName>
    </submittedName>
</protein>
<sequence length="161" mass="18526">MKTLYLVRHAKSSWKHDVDDHKRPLKERGKGDGMLVSKKASTETEAPQKIISSDATRALATAHYFKDAWNIDEAQFETNHDLYDFSGQNVVRVIKELDDNLDRVMIVGHNHAFTSIVNMYGNKYIENIPTCGFVKLEFDENHWSDITTGRTVKTIFPRDLK</sequence>
<proteinExistence type="predicted"/>
<name>A0A1M6F6G2_9FLAO</name>
<organism evidence="1 2">
    <name type="scientific">Aequorivita viscosa</name>
    <dbReference type="NCBI Taxonomy" id="797419"/>
    <lineage>
        <taxon>Bacteria</taxon>
        <taxon>Pseudomonadati</taxon>
        <taxon>Bacteroidota</taxon>
        <taxon>Flavobacteriia</taxon>
        <taxon>Flavobacteriales</taxon>
        <taxon>Flavobacteriaceae</taxon>
        <taxon>Aequorivita</taxon>
    </lineage>
</organism>
<dbReference type="InterPro" id="IPR029033">
    <property type="entry name" value="His_PPase_superfam"/>
</dbReference>
<reference evidence="2" key="1">
    <citation type="submission" date="2016-11" db="EMBL/GenBank/DDBJ databases">
        <authorList>
            <person name="Varghese N."/>
            <person name="Submissions S."/>
        </authorList>
    </citation>
    <scope>NUCLEOTIDE SEQUENCE [LARGE SCALE GENOMIC DNA]</scope>
    <source>
        <strain evidence="2">DSM 26349</strain>
    </source>
</reference>
<dbReference type="PANTHER" id="PTHR47623">
    <property type="entry name" value="OS09G0287300 PROTEIN"/>
    <property type="match status" value="1"/>
</dbReference>
<dbReference type="InterPro" id="IPR013078">
    <property type="entry name" value="His_Pase_superF_clade-1"/>
</dbReference>
<dbReference type="AlphaFoldDB" id="A0A1M6F6G2"/>
<dbReference type="SUPFAM" id="SSF53254">
    <property type="entry name" value="Phosphoglycerate mutase-like"/>
    <property type="match status" value="1"/>
</dbReference>
<dbReference type="Pfam" id="PF00300">
    <property type="entry name" value="His_Phos_1"/>
    <property type="match status" value="1"/>
</dbReference>
<evidence type="ECO:0000313" key="2">
    <source>
        <dbReference type="Proteomes" id="UP000184172"/>
    </source>
</evidence>
<dbReference type="RefSeq" id="WP_073216632.1">
    <property type="nucleotide sequence ID" value="NZ_FNNS01000008.1"/>
</dbReference>
<gene>
    <name evidence="1" type="ORF">SAMN04487908_10757</name>
</gene>
<dbReference type="Proteomes" id="UP000184172">
    <property type="component" value="Unassembled WGS sequence"/>
</dbReference>
<dbReference type="Gene3D" id="3.40.50.1240">
    <property type="entry name" value="Phosphoglycerate mutase-like"/>
    <property type="match status" value="1"/>
</dbReference>
<accession>A0A1M6F6G2</accession>
<dbReference type="PANTHER" id="PTHR47623:SF1">
    <property type="entry name" value="OS09G0287300 PROTEIN"/>
    <property type="match status" value="1"/>
</dbReference>
<dbReference type="CDD" id="cd07067">
    <property type="entry name" value="HP_PGM_like"/>
    <property type="match status" value="1"/>
</dbReference>
<dbReference type="STRING" id="797419.SAMN05216556_10858"/>
<keyword evidence="2" id="KW-1185">Reference proteome</keyword>
<dbReference type="EMBL" id="FQYV01000007">
    <property type="protein sequence ID" value="SHI93242.1"/>
    <property type="molecule type" value="Genomic_DNA"/>
</dbReference>
<dbReference type="SMART" id="SM00855">
    <property type="entry name" value="PGAM"/>
    <property type="match status" value="1"/>
</dbReference>
<dbReference type="OrthoDB" id="9810154at2"/>
<evidence type="ECO:0000313" key="1">
    <source>
        <dbReference type="EMBL" id="SHI93242.1"/>
    </source>
</evidence>